<feature type="compositionally biased region" description="Low complexity" evidence="1">
    <location>
        <begin position="213"/>
        <end position="224"/>
    </location>
</feature>
<feature type="region of interest" description="Disordered" evidence="1">
    <location>
        <begin position="141"/>
        <end position="168"/>
    </location>
</feature>
<feature type="compositionally biased region" description="Basic and acidic residues" evidence="1">
    <location>
        <begin position="240"/>
        <end position="259"/>
    </location>
</feature>
<proteinExistence type="predicted"/>
<feature type="compositionally biased region" description="Polar residues" evidence="1">
    <location>
        <begin position="191"/>
        <end position="203"/>
    </location>
</feature>
<feature type="region of interest" description="Disordered" evidence="1">
    <location>
        <begin position="315"/>
        <end position="369"/>
    </location>
</feature>
<reference evidence="2" key="1">
    <citation type="submission" date="2023-06" db="EMBL/GenBank/DDBJ databases">
        <authorList>
            <consortium name="Lawrence Berkeley National Laboratory"/>
            <person name="Ahrendt S."/>
            <person name="Sahu N."/>
            <person name="Indic B."/>
            <person name="Wong-Bajracharya J."/>
            <person name="Merenyi Z."/>
            <person name="Ke H.-M."/>
            <person name="Monk M."/>
            <person name="Kocsube S."/>
            <person name="Drula E."/>
            <person name="Lipzen A."/>
            <person name="Balint B."/>
            <person name="Henrissat B."/>
            <person name="Andreopoulos B."/>
            <person name="Martin F.M."/>
            <person name="Harder C.B."/>
            <person name="Rigling D."/>
            <person name="Ford K.L."/>
            <person name="Foster G.D."/>
            <person name="Pangilinan J."/>
            <person name="Papanicolaou A."/>
            <person name="Barry K."/>
            <person name="LaButti K."/>
            <person name="Viragh M."/>
            <person name="Koriabine M."/>
            <person name="Yan M."/>
            <person name="Riley R."/>
            <person name="Champramary S."/>
            <person name="Plett K.L."/>
            <person name="Tsai I.J."/>
            <person name="Slot J."/>
            <person name="Sipos G."/>
            <person name="Plett J."/>
            <person name="Nagy L.G."/>
            <person name="Grigoriev I.V."/>
        </authorList>
    </citation>
    <scope>NUCLEOTIDE SEQUENCE</scope>
    <source>
        <strain evidence="2">CCBAS 213</strain>
    </source>
</reference>
<dbReference type="RefSeq" id="XP_060328880.1">
    <property type="nucleotide sequence ID" value="XM_060469755.1"/>
</dbReference>
<comment type="caution">
    <text evidence="2">The sequence shown here is derived from an EMBL/GenBank/DDBJ whole genome shotgun (WGS) entry which is preliminary data.</text>
</comment>
<feature type="compositionally biased region" description="Polar residues" evidence="1">
    <location>
        <begin position="315"/>
        <end position="332"/>
    </location>
</feature>
<evidence type="ECO:0000256" key="1">
    <source>
        <dbReference type="SAM" id="MobiDB-lite"/>
    </source>
</evidence>
<keyword evidence="3" id="KW-1185">Reference proteome</keyword>
<evidence type="ECO:0000313" key="3">
    <source>
        <dbReference type="Proteomes" id="UP001175211"/>
    </source>
</evidence>
<evidence type="ECO:0000313" key="2">
    <source>
        <dbReference type="EMBL" id="KAK0455370.1"/>
    </source>
</evidence>
<gene>
    <name evidence="2" type="ORF">EV420DRAFT_1481246</name>
</gene>
<dbReference type="GeneID" id="85353303"/>
<feature type="compositionally biased region" description="Polar residues" evidence="1">
    <location>
        <begin position="156"/>
        <end position="168"/>
    </location>
</feature>
<feature type="compositionally biased region" description="Polar residues" evidence="1">
    <location>
        <begin position="1"/>
        <end position="18"/>
    </location>
</feature>
<dbReference type="AlphaFoldDB" id="A0AA39K8G7"/>
<name>A0AA39K8G7_ARMTA</name>
<feature type="region of interest" description="Disordered" evidence="1">
    <location>
        <begin position="1"/>
        <end position="22"/>
    </location>
</feature>
<sequence length="495" mass="55127">MNPQQDTSLPSDSTQACHSPQGKGFECLYPASKTSPQRMMVSLHSKTWKGKMTAGVKKLGLSFMKKTSDDSASLQTMTATISESSYTYEKPEGSTLMSLEEESSQTEAMKYALEVQHQRQLKESGSDQMPGIRWGIPQSQESQALGPRPAPLAGYSGTQQTEPNKSMGSTLHDIIRRRSLAQVDTFQTLQSNLTPESSQNGQKRNVVPQPEKLSLSQTSDTSQTPPAGAETPYYYDDDPWGEHPQTESPQPERRVFFADGGPKDDTIIWWFTGAHSLAGTTDVPNPVEEELNQADHNDWPHCQIWPEPDITKLGLTQTSNPSFTQNPPSRSSHPLYHKGSFSGGSTRERTSISSSKNIEDTSHMSGTGIRYGSTEIPISYNMNPSSTQPIIQTDWTRGLEPGYKSTGSPVWENTQMNPPSTMKATSSFKDLVPVPTAEELYRMNWDQFWWHIHDSLPLETYWSTTPQGQAYQRAEPGSLLERDILLHKTQYAAIN</sequence>
<protein>
    <submittedName>
        <fullName evidence="2">Uncharacterized protein</fullName>
    </submittedName>
</protein>
<dbReference type="EMBL" id="JAUEPS010000025">
    <property type="protein sequence ID" value="KAK0455370.1"/>
    <property type="molecule type" value="Genomic_DNA"/>
</dbReference>
<organism evidence="2 3">
    <name type="scientific">Armillaria tabescens</name>
    <name type="common">Ringless honey mushroom</name>
    <name type="synonym">Agaricus tabescens</name>
    <dbReference type="NCBI Taxonomy" id="1929756"/>
    <lineage>
        <taxon>Eukaryota</taxon>
        <taxon>Fungi</taxon>
        <taxon>Dikarya</taxon>
        <taxon>Basidiomycota</taxon>
        <taxon>Agaricomycotina</taxon>
        <taxon>Agaricomycetes</taxon>
        <taxon>Agaricomycetidae</taxon>
        <taxon>Agaricales</taxon>
        <taxon>Marasmiineae</taxon>
        <taxon>Physalacriaceae</taxon>
        <taxon>Desarmillaria</taxon>
    </lineage>
</organism>
<dbReference type="Proteomes" id="UP001175211">
    <property type="component" value="Unassembled WGS sequence"/>
</dbReference>
<accession>A0AA39K8G7</accession>
<feature type="region of interest" description="Disordered" evidence="1">
    <location>
        <begin position="191"/>
        <end position="259"/>
    </location>
</feature>